<dbReference type="Pfam" id="PF02682">
    <property type="entry name" value="CT_C_D"/>
    <property type="match status" value="1"/>
</dbReference>
<evidence type="ECO:0000256" key="1">
    <source>
        <dbReference type="ARBA" id="ARBA00022741"/>
    </source>
</evidence>
<sequence length="232" mass="25222">MTAFPRMTPVAERAVLVTFGERIDDSAWRQVRGLDAALAAHPFPGFAEAVPAYTSILVAFDPLITDHAGAMAALRGLMADLTFRPRPGTQRKVHICYDPPFDADLAAVAERTGLTPEAVVAAHLGQRYTVSMYGFAPGYAYLAGVDEAISLPRKERPVRDVPAGSVIIAGTQCLVTTLTMPTGWWILGRSPTPILRPQAERPFLFDVGDDVLFERIDRAQYDRLLQANEGGA</sequence>
<evidence type="ECO:0000256" key="3">
    <source>
        <dbReference type="ARBA" id="ARBA00022840"/>
    </source>
</evidence>
<evidence type="ECO:0000256" key="2">
    <source>
        <dbReference type="ARBA" id="ARBA00022801"/>
    </source>
</evidence>
<keyword evidence="2" id="KW-0378">Hydrolase</keyword>
<keyword evidence="1" id="KW-0547">Nucleotide-binding</keyword>
<dbReference type="SUPFAM" id="SSF50891">
    <property type="entry name" value="Cyclophilin-like"/>
    <property type="match status" value="1"/>
</dbReference>
<proteinExistence type="predicted"/>
<dbReference type="InterPro" id="IPR010016">
    <property type="entry name" value="PxpB"/>
</dbReference>
<evidence type="ECO:0000313" key="5">
    <source>
        <dbReference type="EMBL" id="BAT28695.1"/>
    </source>
</evidence>
<dbReference type="SUPFAM" id="SSF160467">
    <property type="entry name" value="PH0987 N-terminal domain-like"/>
    <property type="match status" value="1"/>
</dbReference>
<dbReference type="OrthoDB" id="9768696at2"/>
<dbReference type="SMART" id="SM00796">
    <property type="entry name" value="AHS1"/>
    <property type="match status" value="1"/>
</dbReference>
<accession>A0A0P0Z3N1</accession>
<name>A0A0P0Z3N1_9HYPH</name>
<dbReference type="InterPro" id="IPR003833">
    <property type="entry name" value="CT_C_D"/>
</dbReference>
<dbReference type="GO" id="GO:0005524">
    <property type="term" value="F:ATP binding"/>
    <property type="evidence" value="ECO:0007669"/>
    <property type="project" value="UniProtKB-KW"/>
</dbReference>
<evidence type="ECO:0000259" key="4">
    <source>
        <dbReference type="SMART" id="SM00796"/>
    </source>
</evidence>
<dbReference type="PANTHER" id="PTHR34698:SF2">
    <property type="entry name" value="5-OXOPROLINASE SUBUNIT B"/>
    <property type="match status" value="1"/>
</dbReference>
<dbReference type="RefSeq" id="WP_062225733.1">
    <property type="nucleotide sequence ID" value="NZ_BBWR01000002.1"/>
</dbReference>
<dbReference type="InterPro" id="IPR029000">
    <property type="entry name" value="Cyclophilin-like_dom_sf"/>
</dbReference>
<dbReference type="EMBL" id="LC066377">
    <property type="protein sequence ID" value="BAT28695.1"/>
    <property type="molecule type" value="Genomic_DNA"/>
</dbReference>
<protein>
    <submittedName>
        <fullName evidence="5">Kinase inhibitor</fullName>
    </submittedName>
</protein>
<keyword evidence="3" id="KW-0067">ATP-binding</keyword>
<feature type="domain" description="Carboxyltransferase" evidence="4">
    <location>
        <begin position="5"/>
        <end position="205"/>
    </location>
</feature>
<dbReference type="Gene3D" id="2.40.100.10">
    <property type="entry name" value="Cyclophilin-like"/>
    <property type="match status" value="1"/>
</dbReference>
<dbReference type="Gene3D" id="3.30.1360.40">
    <property type="match status" value="1"/>
</dbReference>
<reference evidence="5" key="1">
    <citation type="journal article" date="2015" name="Proc. Natl. Acad. Sci. U.S.A.">
        <title>Bacterial clade with the ribosomal RNA operon on a small plasmid rather than the chromosome.</title>
        <authorList>
            <person name="Anda M."/>
            <person name="Ohtsubo Y."/>
            <person name="Okubo T."/>
            <person name="Sugawara M."/>
            <person name="Nagata Y."/>
            <person name="Tsuda M."/>
            <person name="Minamisawa K."/>
            <person name="Mitsui H."/>
        </authorList>
    </citation>
    <scope>NUCLEOTIDE SEQUENCE</scope>
    <source>
        <strain evidence="5">JCM 14755</strain>
    </source>
</reference>
<dbReference type="GO" id="GO:0016787">
    <property type="term" value="F:hydrolase activity"/>
    <property type="evidence" value="ECO:0007669"/>
    <property type="project" value="UniProtKB-KW"/>
</dbReference>
<organism evidence="5">
    <name type="scientific">Aureimonas frigidaquae</name>
    <dbReference type="NCBI Taxonomy" id="424757"/>
    <lineage>
        <taxon>Bacteria</taxon>
        <taxon>Pseudomonadati</taxon>
        <taxon>Pseudomonadota</taxon>
        <taxon>Alphaproteobacteria</taxon>
        <taxon>Hyphomicrobiales</taxon>
        <taxon>Aurantimonadaceae</taxon>
        <taxon>Aureimonas</taxon>
    </lineage>
</organism>
<dbReference type="AlphaFoldDB" id="A0A0P0Z3N1"/>
<dbReference type="PANTHER" id="PTHR34698">
    <property type="entry name" value="5-OXOPROLINASE SUBUNIT B"/>
    <property type="match status" value="1"/>
</dbReference>